<keyword evidence="5" id="KW-1185">Reference proteome</keyword>
<keyword evidence="2" id="KW-0732">Signal</keyword>
<proteinExistence type="predicted"/>
<name>A0A8T9MWZ4_9NEIS</name>
<dbReference type="SUPFAM" id="SSF50199">
    <property type="entry name" value="Staphylococcal nuclease"/>
    <property type="match status" value="1"/>
</dbReference>
<organism evidence="4 5">
    <name type="scientific">Conchiformibius kuhniae</name>
    <dbReference type="NCBI Taxonomy" id="211502"/>
    <lineage>
        <taxon>Bacteria</taxon>
        <taxon>Pseudomonadati</taxon>
        <taxon>Pseudomonadota</taxon>
        <taxon>Betaproteobacteria</taxon>
        <taxon>Neisseriales</taxon>
        <taxon>Neisseriaceae</taxon>
        <taxon>Conchiformibius</taxon>
    </lineage>
</organism>
<dbReference type="InterPro" id="IPR016071">
    <property type="entry name" value="Staphylococal_nuclease_OB-fold"/>
</dbReference>
<evidence type="ECO:0000259" key="3">
    <source>
        <dbReference type="PROSITE" id="PS50830"/>
    </source>
</evidence>
<dbReference type="Proteomes" id="UP000831534">
    <property type="component" value="Chromosome"/>
</dbReference>
<dbReference type="SMART" id="SM00318">
    <property type="entry name" value="SNc"/>
    <property type="match status" value="1"/>
</dbReference>
<dbReference type="Pfam" id="PF00565">
    <property type="entry name" value="SNase"/>
    <property type="match status" value="1"/>
</dbReference>
<protein>
    <submittedName>
        <fullName evidence="4">Thermonuclease family protein</fullName>
    </submittedName>
</protein>
<dbReference type="InterPro" id="IPR002071">
    <property type="entry name" value="Thermonucl_AS"/>
</dbReference>
<dbReference type="EMBL" id="CP091521">
    <property type="protein sequence ID" value="UOP04423.2"/>
    <property type="molecule type" value="Genomic_DNA"/>
</dbReference>
<reference evidence="4" key="1">
    <citation type="journal article" date="2022" name="Res Sq">
        <title>Evolution of multicellular longitudinally dividing oral cavity symbionts (Neisseriaceae).</title>
        <authorList>
            <person name="Nyongesa S."/>
            <person name="Weber P."/>
            <person name="Bernet E."/>
            <person name="Pullido F."/>
            <person name="Nieckarz M."/>
            <person name="Delaby M."/>
            <person name="Nieves C."/>
            <person name="Viehboeck T."/>
            <person name="Krause N."/>
            <person name="Rivera-Millot A."/>
            <person name="Nakamura A."/>
            <person name="Vischer N."/>
            <person name="VanNieuwenhze M."/>
            <person name="Brun Y."/>
            <person name="Cava F."/>
            <person name="Bulgheresi S."/>
            <person name="Veyrier F."/>
        </authorList>
    </citation>
    <scope>NUCLEOTIDE SEQUENCE</scope>
    <source>
        <strain evidence="4">17694</strain>
    </source>
</reference>
<dbReference type="PROSITE" id="PS51257">
    <property type="entry name" value="PROKAR_LIPOPROTEIN"/>
    <property type="match status" value="1"/>
</dbReference>
<dbReference type="AlphaFoldDB" id="A0A8T9MWZ4"/>
<evidence type="ECO:0000256" key="2">
    <source>
        <dbReference type="SAM" id="SignalP"/>
    </source>
</evidence>
<dbReference type="RefSeq" id="WP_034334906.1">
    <property type="nucleotide sequence ID" value="NZ_CP091521.1"/>
</dbReference>
<feature type="region of interest" description="Disordered" evidence="1">
    <location>
        <begin position="167"/>
        <end position="193"/>
    </location>
</feature>
<feature type="domain" description="TNase-like" evidence="3">
    <location>
        <begin position="45"/>
        <end position="173"/>
    </location>
</feature>
<dbReference type="PANTHER" id="PTHR12302">
    <property type="entry name" value="EBNA2 BINDING PROTEIN P100"/>
    <property type="match status" value="1"/>
</dbReference>
<dbReference type="PANTHER" id="PTHR12302:SF26">
    <property type="entry name" value="BLR1266 PROTEIN"/>
    <property type="match status" value="1"/>
</dbReference>
<evidence type="ECO:0000313" key="4">
    <source>
        <dbReference type="EMBL" id="UOP04423.2"/>
    </source>
</evidence>
<reference evidence="4" key="2">
    <citation type="submission" date="2024-09" db="EMBL/GenBank/DDBJ databases">
        <authorList>
            <person name="Veyrier F.J."/>
        </authorList>
    </citation>
    <scope>NUCLEOTIDE SEQUENCE</scope>
    <source>
        <strain evidence="4">17694</strain>
    </source>
</reference>
<evidence type="ECO:0000313" key="5">
    <source>
        <dbReference type="Proteomes" id="UP000831534"/>
    </source>
</evidence>
<gene>
    <name evidence="4" type="ORF">LVJ77_08965</name>
</gene>
<dbReference type="Gene3D" id="2.40.50.90">
    <property type="match status" value="1"/>
</dbReference>
<dbReference type="InterPro" id="IPR035437">
    <property type="entry name" value="SNase_OB-fold_sf"/>
</dbReference>
<feature type="chain" id="PRO_5044750370" evidence="2">
    <location>
        <begin position="25"/>
        <end position="193"/>
    </location>
</feature>
<feature type="compositionally biased region" description="Basic residues" evidence="1">
    <location>
        <begin position="183"/>
        <end position="193"/>
    </location>
</feature>
<dbReference type="PROSITE" id="PS50830">
    <property type="entry name" value="TNASE_3"/>
    <property type="match status" value="1"/>
</dbReference>
<sequence>MLPTFKLPALLAALLLAGACAPLAPPPSAPDAPLAAPPAAAATGQHYRAVITAVSDGDTVRVRTAGGQTRRIRLAFIDAPETTQPHGMESRAALAALVDGREAEVEIIDTDRYRREVARLRVDGRDVNFTQVQNGHAWHYRSIAKHNQRKDDYAHYATAEQYAREQRIGLWRQPDPTAPWDHRRTRRKADKPQ</sequence>
<dbReference type="KEGG" id="ckh:LVJ77_08965"/>
<dbReference type="PROSITE" id="PS01123">
    <property type="entry name" value="TNASE_1"/>
    <property type="match status" value="1"/>
</dbReference>
<feature type="signal peptide" evidence="2">
    <location>
        <begin position="1"/>
        <end position="24"/>
    </location>
</feature>
<accession>A0A8T9MWZ4</accession>
<evidence type="ECO:0000256" key="1">
    <source>
        <dbReference type="SAM" id="MobiDB-lite"/>
    </source>
</evidence>